<dbReference type="AlphaFoldDB" id="A0A229UWP9"/>
<evidence type="ECO:0000256" key="1">
    <source>
        <dbReference type="SAM" id="Coils"/>
    </source>
</evidence>
<proteinExistence type="predicted"/>
<dbReference type="Proteomes" id="UP000215509">
    <property type="component" value="Unassembled WGS sequence"/>
</dbReference>
<evidence type="ECO:0000313" key="4">
    <source>
        <dbReference type="Proteomes" id="UP000215509"/>
    </source>
</evidence>
<feature type="coiled-coil region" evidence="1">
    <location>
        <begin position="35"/>
        <end position="62"/>
    </location>
</feature>
<comment type="caution">
    <text evidence="3">The sequence shown here is derived from an EMBL/GenBank/DDBJ whole genome shotgun (WGS) entry which is preliminary data.</text>
</comment>
<evidence type="ECO:0000313" key="3">
    <source>
        <dbReference type="EMBL" id="OXM87565.1"/>
    </source>
</evidence>
<keyword evidence="4" id="KW-1185">Reference proteome</keyword>
<keyword evidence="1" id="KW-0175">Coiled coil</keyword>
<sequence>MRRTLVWGDFGMELHALSCSSGLASSNPDAIFYATDRLQEEHEQLRQQLRILEVNAKEVMLLDDVGKCLQIVQQLKIWTAQFEEKLEQHSEWEEQELFPFLMAYFHRQPVPSIRPSFWVLEKDHQLGVSFIQSFNEAVLDMTPGIVRKRLVEAASYLLQGCLIMKDHITMEEQLILPLTERVLTDLDYFFS</sequence>
<dbReference type="Gene3D" id="1.20.120.520">
    <property type="entry name" value="nmb1532 protein domain like"/>
    <property type="match status" value="1"/>
</dbReference>
<reference evidence="3 4" key="1">
    <citation type="submission" date="2017-07" db="EMBL/GenBank/DDBJ databases">
        <title>Genome sequencing and assembly of Paenibacillus rigui.</title>
        <authorList>
            <person name="Mayilraj S."/>
        </authorList>
    </citation>
    <scope>NUCLEOTIDE SEQUENCE [LARGE SCALE GENOMIC DNA]</scope>
    <source>
        <strain evidence="3 4">JCM 16352</strain>
    </source>
</reference>
<dbReference type="InterPro" id="IPR012312">
    <property type="entry name" value="Hemerythrin-like"/>
</dbReference>
<gene>
    <name evidence="3" type="ORF">CF651_04365</name>
</gene>
<evidence type="ECO:0000259" key="2">
    <source>
        <dbReference type="Pfam" id="PF01814"/>
    </source>
</evidence>
<dbReference type="Pfam" id="PF01814">
    <property type="entry name" value="Hemerythrin"/>
    <property type="match status" value="1"/>
</dbReference>
<name>A0A229UWP9_9BACL</name>
<feature type="domain" description="Hemerythrin-like" evidence="2">
    <location>
        <begin position="35"/>
        <end position="178"/>
    </location>
</feature>
<organism evidence="3 4">
    <name type="scientific">Paenibacillus rigui</name>
    <dbReference type="NCBI Taxonomy" id="554312"/>
    <lineage>
        <taxon>Bacteria</taxon>
        <taxon>Bacillati</taxon>
        <taxon>Bacillota</taxon>
        <taxon>Bacilli</taxon>
        <taxon>Bacillales</taxon>
        <taxon>Paenibacillaceae</taxon>
        <taxon>Paenibacillus</taxon>
    </lineage>
</organism>
<dbReference type="OrthoDB" id="2587424at2"/>
<protein>
    <recommendedName>
        <fullName evidence="2">Hemerythrin-like domain-containing protein</fullName>
    </recommendedName>
</protein>
<accession>A0A229UWP9</accession>
<dbReference type="EMBL" id="NMQW01000004">
    <property type="protein sequence ID" value="OXM87565.1"/>
    <property type="molecule type" value="Genomic_DNA"/>
</dbReference>